<dbReference type="AlphaFoldDB" id="X1D1X9"/>
<organism evidence="1">
    <name type="scientific">marine sediment metagenome</name>
    <dbReference type="NCBI Taxonomy" id="412755"/>
    <lineage>
        <taxon>unclassified sequences</taxon>
        <taxon>metagenomes</taxon>
        <taxon>ecological metagenomes</taxon>
    </lineage>
</organism>
<proteinExistence type="predicted"/>
<gene>
    <name evidence="1" type="ORF">S01H4_47810</name>
</gene>
<name>X1D1X9_9ZZZZ</name>
<sequence length="228" mass="24660">MSDATPISGAMVNVTFGGTLWPLVWSPGDQDYRLQINGSDVPPGFGIYSLNIQASKKGFDPQTDLTETVTLREEPTSLVISWSNGNDLSYFEHTYLFVDYRMANLSTILGATLNVTINGRLWSMTWNATEGQYQIRFNGSDSVPGVGTHSLTIRAGKSGYINQVDSSQILTLPVIPTTLSEEPTTIVITWSNTNSITFVESTILTVNYTMSDGSPVTGATVNVTIGGT</sequence>
<dbReference type="EMBL" id="BART01026884">
    <property type="protein sequence ID" value="GAH02260.1"/>
    <property type="molecule type" value="Genomic_DNA"/>
</dbReference>
<accession>X1D1X9</accession>
<evidence type="ECO:0000313" key="1">
    <source>
        <dbReference type="EMBL" id="GAH02260.1"/>
    </source>
</evidence>
<protein>
    <submittedName>
        <fullName evidence="1">Uncharacterized protein</fullName>
    </submittedName>
</protein>
<comment type="caution">
    <text evidence="1">The sequence shown here is derived from an EMBL/GenBank/DDBJ whole genome shotgun (WGS) entry which is preliminary data.</text>
</comment>
<feature type="non-terminal residue" evidence="1">
    <location>
        <position position="228"/>
    </location>
</feature>
<reference evidence="1" key="1">
    <citation type="journal article" date="2014" name="Front. Microbiol.">
        <title>High frequency of phylogenetically diverse reductive dehalogenase-homologous genes in deep subseafloor sedimentary metagenomes.</title>
        <authorList>
            <person name="Kawai M."/>
            <person name="Futagami T."/>
            <person name="Toyoda A."/>
            <person name="Takaki Y."/>
            <person name="Nishi S."/>
            <person name="Hori S."/>
            <person name="Arai W."/>
            <person name="Tsubouchi T."/>
            <person name="Morono Y."/>
            <person name="Uchiyama I."/>
            <person name="Ito T."/>
            <person name="Fujiyama A."/>
            <person name="Inagaki F."/>
            <person name="Takami H."/>
        </authorList>
    </citation>
    <scope>NUCLEOTIDE SEQUENCE</scope>
    <source>
        <strain evidence="1">Expedition CK06-06</strain>
    </source>
</reference>